<organism evidence="1">
    <name type="scientific">marine sediment metagenome</name>
    <dbReference type="NCBI Taxonomy" id="412755"/>
    <lineage>
        <taxon>unclassified sequences</taxon>
        <taxon>metagenomes</taxon>
        <taxon>ecological metagenomes</taxon>
    </lineage>
</organism>
<dbReference type="EMBL" id="LAZR01069419">
    <property type="protein sequence ID" value="KKK47740.1"/>
    <property type="molecule type" value="Genomic_DNA"/>
</dbReference>
<sequence length="210" mass="21747">MTTYNAIADSAVDLGSPLTINLGGYYRDNPISMAEADASAPTVPMGRLYYAEEQKAAGTHSASVPDDAQGARRDWVEVIDTLGNDGAGGGSVGGANNTQITLPAGTYYIEAWAMAASDDANGYTHRILLYNVTDTNYDAVGSSMYLGMAGAVSNSSTLFAKITIAASKVFELRHDSSKGAPGGIPGGFASNFGGLVEVYAGFKAWQLHAG</sequence>
<evidence type="ECO:0000313" key="1">
    <source>
        <dbReference type="EMBL" id="KKK47740.1"/>
    </source>
</evidence>
<name>A0A0F8WHT0_9ZZZZ</name>
<proteinExistence type="predicted"/>
<accession>A0A0F8WHT0</accession>
<protein>
    <submittedName>
        <fullName evidence="1">Uncharacterized protein</fullName>
    </submittedName>
</protein>
<dbReference type="AlphaFoldDB" id="A0A0F8WHT0"/>
<reference evidence="1" key="1">
    <citation type="journal article" date="2015" name="Nature">
        <title>Complex archaea that bridge the gap between prokaryotes and eukaryotes.</title>
        <authorList>
            <person name="Spang A."/>
            <person name="Saw J.H."/>
            <person name="Jorgensen S.L."/>
            <person name="Zaremba-Niedzwiedzka K."/>
            <person name="Martijn J."/>
            <person name="Lind A.E."/>
            <person name="van Eijk R."/>
            <person name="Schleper C."/>
            <person name="Guy L."/>
            <person name="Ettema T.J."/>
        </authorList>
    </citation>
    <scope>NUCLEOTIDE SEQUENCE</scope>
</reference>
<gene>
    <name evidence="1" type="ORF">LCGC14_3152120</name>
</gene>
<comment type="caution">
    <text evidence="1">The sequence shown here is derived from an EMBL/GenBank/DDBJ whole genome shotgun (WGS) entry which is preliminary data.</text>
</comment>